<keyword evidence="2" id="KW-0456">Lyase</keyword>
<evidence type="ECO:0000313" key="4">
    <source>
        <dbReference type="EMBL" id="KZP10988.1"/>
    </source>
</evidence>
<proteinExistence type="predicted"/>
<dbReference type="Pfam" id="PF03328">
    <property type="entry name" value="HpcH_HpaI"/>
    <property type="match status" value="1"/>
</dbReference>
<dbReference type="EMBL" id="KV417670">
    <property type="protein sequence ID" value="KZP10988.1"/>
    <property type="molecule type" value="Genomic_DNA"/>
</dbReference>
<dbReference type="InterPro" id="IPR015813">
    <property type="entry name" value="Pyrv/PenolPyrv_kinase-like_dom"/>
</dbReference>
<dbReference type="GO" id="GO:0005737">
    <property type="term" value="C:cytoplasm"/>
    <property type="evidence" value="ECO:0007669"/>
    <property type="project" value="TreeGrafter"/>
</dbReference>
<dbReference type="Gene3D" id="3.20.20.60">
    <property type="entry name" value="Phosphoenolpyruvate-binding domains"/>
    <property type="match status" value="1"/>
</dbReference>
<evidence type="ECO:0000313" key="5">
    <source>
        <dbReference type="Proteomes" id="UP000076532"/>
    </source>
</evidence>
<reference evidence="4 5" key="1">
    <citation type="journal article" date="2016" name="Mol. Biol. Evol.">
        <title>Comparative Genomics of Early-Diverging Mushroom-Forming Fungi Provides Insights into the Origins of Lignocellulose Decay Capabilities.</title>
        <authorList>
            <person name="Nagy L.G."/>
            <person name="Riley R."/>
            <person name="Tritt A."/>
            <person name="Adam C."/>
            <person name="Daum C."/>
            <person name="Floudas D."/>
            <person name="Sun H."/>
            <person name="Yadav J.S."/>
            <person name="Pangilinan J."/>
            <person name="Larsson K.H."/>
            <person name="Matsuura K."/>
            <person name="Barry K."/>
            <person name="Labutti K."/>
            <person name="Kuo R."/>
            <person name="Ohm R.A."/>
            <person name="Bhattacharya S.S."/>
            <person name="Shirouzu T."/>
            <person name="Yoshinaga Y."/>
            <person name="Martin F.M."/>
            <person name="Grigoriev I.V."/>
            <person name="Hibbett D.S."/>
        </authorList>
    </citation>
    <scope>NUCLEOTIDE SEQUENCE [LARGE SCALE GENOMIC DNA]</scope>
    <source>
        <strain evidence="4 5">CBS 109695</strain>
    </source>
</reference>
<evidence type="ECO:0000259" key="3">
    <source>
        <dbReference type="Pfam" id="PF03328"/>
    </source>
</evidence>
<keyword evidence="1" id="KW-0479">Metal-binding</keyword>
<dbReference type="GO" id="GO:0016832">
    <property type="term" value="F:aldehyde-lyase activity"/>
    <property type="evidence" value="ECO:0007669"/>
    <property type="project" value="TreeGrafter"/>
</dbReference>
<protein>
    <submittedName>
        <fullName evidence="4">Phosphoenolpyruvate/pyruvate domain-containing protein</fullName>
    </submittedName>
</protein>
<dbReference type="InterPro" id="IPR050251">
    <property type="entry name" value="HpcH-HpaI_aldolase"/>
</dbReference>
<accession>A0A165ZW32</accession>
<gene>
    <name evidence="4" type="ORF">FIBSPDRAFT_757371</name>
</gene>
<evidence type="ECO:0000256" key="1">
    <source>
        <dbReference type="ARBA" id="ARBA00022723"/>
    </source>
</evidence>
<dbReference type="AlphaFoldDB" id="A0A165ZW32"/>
<dbReference type="GO" id="GO:0046872">
    <property type="term" value="F:metal ion binding"/>
    <property type="evidence" value="ECO:0007669"/>
    <property type="project" value="UniProtKB-KW"/>
</dbReference>
<sequence length="263" mass="27930">MRDTTALLGVGIGVPSIASTKVVAVTTADWAWIDTEHTPLSPTLMADIVQTVNYHSEGRMLPIVRVPNHGHEWIAWALDAGAAGVIIPHTETVEQARAAVRAARFGPLGDRSFPPFVMLSGITDSAPEGQTWVDVANDHIAVIPQIESALGLENLEDIMQVPGVDAIMIGKGDLRLSMGLPLTDSSGSTISLGSKSWTEPAWLAAQARIRALAQKYSMPLVGVSTDANIPGMLRDGYRLLLGTSDFNALGHGITSACVKPMCF</sequence>
<name>A0A165ZW32_9AGAM</name>
<dbReference type="InterPro" id="IPR040442">
    <property type="entry name" value="Pyrv_kinase-like_dom_sf"/>
</dbReference>
<dbReference type="InterPro" id="IPR005000">
    <property type="entry name" value="Aldolase/citrate-lyase_domain"/>
</dbReference>
<keyword evidence="5" id="KW-1185">Reference proteome</keyword>
<dbReference type="SUPFAM" id="SSF51621">
    <property type="entry name" value="Phosphoenolpyruvate/pyruvate domain"/>
    <property type="match status" value="1"/>
</dbReference>
<dbReference type="PANTHER" id="PTHR30502">
    <property type="entry name" value="2-KETO-3-DEOXY-L-RHAMNONATE ALDOLASE"/>
    <property type="match status" value="1"/>
</dbReference>
<dbReference type="Proteomes" id="UP000076532">
    <property type="component" value="Unassembled WGS sequence"/>
</dbReference>
<evidence type="ECO:0000256" key="2">
    <source>
        <dbReference type="ARBA" id="ARBA00023239"/>
    </source>
</evidence>
<feature type="domain" description="HpcH/HpaI aldolase/citrate lyase" evidence="3">
    <location>
        <begin position="20"/>
        <end position="215"/>
    </location>
</feature>
<dbReference type="PANTHER" id="PTHR30502:SF8">
    <property type="entry name" value="SYNTHASE, PUTATIVE-RELATED"/>
    <property type="match status" value="1"/>
</dbReference>
<dbReference type="OrthoDB" id="1621678at2759"/>
<organism evidence="4 5">
    <name type="scientific">Athelia psychrophila</name>
    <dbReference type="NCBI Taxonomy" id="1759441"/>
    <lineage>
        <taxon>Eukaryota</taxon>
        <taxon>Fungi</taxon>
        <taxon>Dikarya</taxon>
        <taxon>Basidiomycota</taxon>
        <taxon>Agaricomycotina</taxon>
        <taxon>Agaricomycetes</taxon>
        <taxon>Agaricomycetidae</taxon>
        <taxon>Atheliales</taxon>
        <taxon>Atheliaceae</taxon>
        <taxon>Athelia</taxon>
    </lineage>
</organism>
<dbReference type="STRING" id="436010.A0A165ZW32"/>